<dbReference type="Pfam" id="PF13442">
    <property type="entry name" value="Cytochrome_CBB3"/>
    <property type="match status" value="1"/>
</dbReference>
<dbReference type="Gene3D" id="1.10.760.10">
    <property type="entry name" value="Cytochrome c-like domain"/>
    <property type="match status" value="1"/>
</dbReference>
<feature type="signal peptide" evidence="4">
    <location>
        <begin position="1"/>
        <end position="21"/>
    </location>
</feature>
<feature type="domain" description="Cytochrome c" evidence="5">
    <location>
        <begin position="35"/>
        <end position="107"/>
    </location>
</feature>
<comment type="caution">
    <text evidence="6">The sequence shown here is derived from an EMBL/GenBank/DDBJ whole genome shotgun (WGS) entry which is preliminary data.</text>
</comment>
<accession>A0ABS8CRL4</accession>
<evidence type="ECO:0000256" key="4">
    <source>
        <dbReference type="SAM" id="SignalP"/>
    </source>
</evidence>
<dbReference type="InterPro" id="IPR009056">
    <property type="entry name" value="Cyt_c-like_dom"/>
</dbReference>
<proteinExistence type="predicted"/>
<evidence type="ECO:0000256" key="2">
    <source>
        <dbReference type="ARBA" id="ARBA00022723"/>
    </source>
</evidence>
<evidence type="ECO:0000259" key="5">
    <source>
        <dbReference type="Pfam" id="PF13442"/>
    </source>
</evidence>
<keyword evidence="1" id="KW-0349">Heme</keyword>
<dbReference type="EMBL" id="JACDXX010000026">
    <property type="protein sequence ID" value="MCB5412046.1"/>
    <property type="molecule type" value="Genomic_DNA"/>
</dbReference>
<dbReference type="RefSeq" id="WP_226937477.1">
    <property type="nucleotide sequence ID" value="NZ_JACDXX010000026.1"/>
</dbReference>
<gene>
    <name evidence="6" type="ORF">H0485_18835</name>
</gene>
<keyword evidence="7" id="KW-1185">Reference proteome</keyword>
<keyword evidence="2" id="KW-0479">Metal-binding</keyword>
<organism evidence="6 7">
    <name type="scientific">Pseudogemmobacter faecipullorum</name>
    <dbReference type="NCBI Taxonomy" id="2755041"/>
    <lineage>
        <taxon>Bacteria</taxon>
        <taxon>Pseudomonadati</taxon>
        <taxon>Pseudomonadota</taxon>
        <taxon>Alphaproteobacteria</taxon>
        <taxon>Rhodobacterales</taxon>
        <taxon>Paracoccaceae</taxon>
        <taxon>Pseudogemmobacter</taxon>
    </lineage>
</organism>
<dbReference type="InterPro" id="IPR036909">
    <property type="entry name" value="Cyt_c-like_dom_sf"/>
</dbReference>
<evidence type="ECO:0000313" key="6">
    <source>
        <dbReference type="EMBL" id="MCB5412046.1"/>
    </source>
</evidence>
<evidence type="ECO:0000256" key="3">
    <source>
        <dbReference type="ARBA" id="ARBA00023004"/>
    </source>
</evidence>
<evidence type="ECO:0000256" key="1">
    <source>
        <dbReference type="ARBA" id="ARBA00022617"/>
    </source>
</evidence>
<evidence type="ECO:0000313" key="7">
    <source>
        <dbReference type="Proteomes" id="UP001198571"/>
    </source>
</evidence>
<keyword evidence="3" id="KW-0408">Iron</keyword>
<reference evidence="6 7" key="1">
    <citation type="submission" date="2020-07" db="EMBL/GenBank/DDBJ databases">
        <title>Pseudogemmobacter sp. nov., isolated from poultry manure in Taiwan.</title>
        <authorList>
            <person name="Lin S.-Y."/>
            <person name="Tang Y.-S."/>
            <person name="Young C.-C."/>
        </authorList>
    </citation>
    <scope>NUCLEOTIDE SEQUENCE [LARGE SCALE GENOMIC DNA]</scope>
    <source>
        <strain evidence="6 7">CC-YST710</strain>
    </source>
</reference>
<name>A0ABS8CRL4_9RHOB</name>
<dbReference type="SUPFAM" id="SSF46626">
    <property type="entry name" value="Cytochrome c"/>
    <property type="match status" value="1"/>
</dbReference>
<protein>
    <submittedName>
        <fullName evidence="6">Cytochrome c</fullName>
    </submittedName>
</protein>
<feature type="chain" id="PRO_5045444883" evidence="4">
    <location>
        <begin position="22"/>
        <end position="117"/>
    </location>
</feature>
<dbReference type="Proteomes" id="UP001198571">
    <property type="component" value="Unassembled WGS sequence"/>
</dbReference>
<keyword evidence="4" id="KW-0732">Signal</keyword>
<sequence length="117" mass="12701">MTRFSLIAAAALLATAGTAFAENAGAPARLDDIRQFKSGQEVWEKTCSRCHTAIDDRQDQAVGPDLALNEYDVDSLTFFVRNGHLAMPAFPESAIDTASLNELAEYMAKNVYKGDAE</sequence>